<dbReference type="GO" id="GO:0071978">
    <property type="term" value="P:bacterial-type flagellum-dependent swarming motility"/>
    <property type="evidence" value="ECO:0007669"/>
    <property type="project" value="TreeGrafter"/>
</dbReference>
<evidence type="ECO:0000256" key="1">
    <source>
        <dbReference type="ARBA" id="ARBA00004117"/>
    </source>
</evidence>
<evidence type="ECO:0000259" key="6">
    <source>
        <dbReference type="Pfam" id="PF00460"/>
    </source>
</evidence>
<dbReference type="NCBIfam" id="NF005286">
    <property type="entry name" value="PRK06803.1"/>
    <property type="match status" value="1"/>
</dbReference>
<dbReference type="InterPro" id="IPR001444">
    <property type="entry name" value="Flag_bb_rod_N"/>
</dbReference>
<evidence type="ECO:0000259" key="8">
    <source>
        <dbReference type="Pfam" id="PF07559"/>
    </source>
</evidence>
<dbReference type="Pfam" id="PF22692">
    <property type="entry name" value="LlgE_F_G_D1"/>
    <property type="match status" value="1"/>
</dbReference>
<dbReference type="Proteomes" id="UP000092018">
    <property type="component" value="Plasmid unnamed1"/>
</dbReference>
<dbReference type="EMBL" id="CP016179">
    <property type="protein sequence ID" value="ANO35290.1"/>
    <property type="molecule type" value="Genomic_DNA"/>
</dbReference>
<proteinExistence type="inferred from homology"/>
<dbReference type="Pfam" id="PF00460">
    <property type="entry name" value="Flg_bb_rod"/>
    <property type="match status" value="1"/>
</dbReference>
<evidence type="ECO:0000256" key="5">
    <source>
        <dbReference type="RuleBase" id="RU362116"/>
    </source>
</evidence>
<evidence type="ECO:0000256" key="2">
    <source>
        <dbReference type="ARBA" id="ARBA00009677"/>
    </source>
</evidence>
<keyword evidence="10" id="KW-0969">Cilium</keyword>
<dbReference type="Pfam" id="PF07559">
    <property type="entry name" value="FlgE_D2"/>
    <property type="match status" value="1"/>
</dbReference>
<evidence type="ECO:0000256" key="4">
    <source>
        <dbReference type="ARBA" id="ARBA00023143"/>
    </source>
</evidence>
<comment type="function">
    <text evidence="5">A flexible structure which links the flagellar filament to the drive apparatus in the basal body.</text>
</comment>
<dbReference type="InterPro" id="IPR037925">
    <property type="entry name" value="FlgE/F/G-like"/>
</dbReference>
<dbReference type="PANTHER" id="PTHR30435:SF1">
    <property type="entry name" value="FLAGELLAR HOOK PROTEIN FLGE"/>
    <property type="match status" value="1"/>
</dbReference>
<organism evidence="10 11">
    <name type="scientific">Vibrio breoganii</name>
    <dbReference type="NCBI Taxonomy" id="553239"/>
    <lineage>
        <taxon>Bacteria</taxon>
        <taxon>Pseudomonadati</taxon>
        <taxon>Pseudomonadota</taxon>
        <taxon>Gammaproteobacteria</taxon>
        <taxon>Vibrionales</taxon>
        <taxon>Vibrionaceae</taxon>
        <taxon>Vibrio</taxon>
    </lineage>
</organism>
<comment type="similarity">
    <text evidence="2 5">Belongs to the flagella basal body rod proteins family.</text>
</comment>
<keyword evidence="10" id="KW-0282">Flagellum</keyword>
<evidence type="ECO:0000259" key="7">
    <source>
        <dbReference type="Pfam" id="PF06429"/>
    </source>
</evidence>
<dbReference type="RefSeq" id="WP_065211052.1">
    <property type="nucleotide sequence ID" value="NZ_CP016179.1"/>
</dbReference>
<feature type="domain" description="Flagellar basal-body/hook protein C-terminal" evidence="7">
    <location>
        <begin position="350"/>
        <end position="393"/>
    </location>
</feature>
<feature type="domain" description="Flagellar basal body rod protein N-terminal" evidence="6">
    <location>
        <begin position="4"/>
        <end position="33"/>
    </location>
</feature>
<gene>
    <name evidence="10" type="primary">flgE</name>
    <name evidence="10" type="ORF">A6E01_18930</name>
</gene>
<dbReference type="Gene3D" id="2.60.98.20">
    <property type="entry name" value="Flagellar hook protein FlgE"/>
    <property type="match status" value="1"/>
</dbReference>
<accession>A0AAN0XZ40</accession>
<keyword evidence="4 5" id="KW-0975">Bacterial flagellum</keyword>
<evidence type="ECO:0000313" key="10">
    <source>
        <dbReference type="EMBL" id="ANO35290.1"/>
    </source>
</evidence>
<dbReference type="PANTHER" id="PTHR30435">
    <property type="entry name" value="FLAGELLAR PROTEIN"/>
    <property type="match status" value="1"/>
</dbReference>
<reference evidence="10 11" key="1">
    <citation type="submission" date="2016-06" db="EMBL/GenBank/DDBJ databases">
        <title>Adaptive Radiation by Waves of Gene Transfer Leads to Fine-Scale Resource Partitioning in Marine Microbes.</title>
        <authorList>
            <person name="Hehemann J.-H."/>
            <person name="Arevalo P."/>
            <person name="Datta M.S."/>
            <person name="Yu X."/>
            <person name="Corzett C."/>
            <person name="Henschel A."/>
            <person name="Preheim S.P."/>
            <person name="Timberlake S."/>
            <person name="Alm E.J."/>
            <person name="Polz M.F."/>
        </authorList>
    </citation>
    <scope>NUCLEOTIDE SEQUENCE [LARGE SCALE GENOMIC DNA]</scope>
    <source>
        <strain evidence="10 11">FF50</strain>
        <plasmid evidence="10 11">unnamed1</plasmid>
    </source>
</reference>
<evidence type="ECO:0000313" key="11">
    <source>
        <dbReference type="Proteomes" id="UP000092018"/>
    </source>
</evidence>
<dbReference type="Pfam" id="PF06429">
    <property type="entry name" value="Flg_bbr_C"/>
    <property type="match status" value="1"/>
</dbReference>
<dbReference type="GO" id="GO:0005829">
    <property type="term" value="C:cytosol"/>
    <property type="evidence" value="ECO:0007669"/>
    <property type="project" value="TreeGrafter"/>
</dbReference>
<geneLocation type="plasmid" evidence="10 11">
    <name>unnamed1</name>
</geneLocation>
<dbReference type="InterPro" id="IPR010930">
    <property type="entry name" value="Flg_bb/hook_C_dom"/>
</dbReference>
<dbReference type="GO" id="GO:0009425">
    <property type="term" value="C:bacterial-type flagellum basal body"/>
    <property type="evidence" value="ECO:0007669"/>
    <property type="project" value="UniProtKB-SubCell"/>
</dbReference>
<name>A0AAN0XZ40_9VIBR</name>
<comment type="subcellular location">
    <subcellularLocation>
        <location evidence="1 5">Bacterial flagellum basal body</location>
    </subcellularLocation>
</comment>
<dbReference type="KEGG" id="vbr:A6E01_18930"/>
<protein>
    <recommendedName>
        <fullName evidence="3 5">Flagellar hook protein FlgE</fullName>
    </recommendedName>
</protein>
<dbReference type="GO" id="GO:0009424">
    <property type="term" value="C:bacterial-type flagellum hook"/>
    <property type="evidence" value="ECO:0007669"/>
    <property type="project" value="TreeGrafter"/>
</dbReference>
<sequence>MSFNISMSGLKAFKQELGVHANNIANASTVGFKGARAEFSAVYNGKEGGGVSISGITQNHDTSGSILGTGRSLDVAIAGSGFFVTKDSNGQQQYSRSGMFGMNANGSMVDSNGNLLQGYSVDGNGNIMQGTITDINVSNSALNARATDNVDFLANLDANAEDIDMVATPFDPDDPKTYTNSYTTPVYDSLGNEHIVTQYFVKTGPNTYEVIAQTDGATIGNTTLNFDTDGSLLAGGNFNASFPAPGADPVSIDFNLDKITQFGSSFTVTDNSANGYTSGEFNSVYIEEDGSVIATYSNGQTQVQGQIILASFPSNAGLQAVSGTSWQQTYSSGAPIFGTAGVGVLGNLVGGAVESSNVDTTESMIGLMETQQNYQANTKSIQAQNSIAQTLMQVF</sequence>
<dbReference type="SUPFAM" id="SSF117143">
    <property type="entry name" value="Flagellar hook protein flgE"/>
    <property type="match status" value="1"/>
</dbReference>
<keyword evidence="10" id="KW-0614">Plasmid</keyword>
<dbReference type="NCBIfam" id="TIGR03506">
    <property type="entry name" value="FlgEFG_subfam"/>
    <property type="match status" value="1"/>
</dbReference>
<dbReference type="InterPro" id="IPR011491">
    <property type="entry name" value="FlgE_D2"/>
</dbReference>
<feature type="domain" description="Flagellar hook protein FlgE/F/G-like D1" evidence="9">
    <location>
        <begin position="76"/>
        <end position="139"/>
    </location>
</feature>
<evidence type="ECO:0000256" key="3">
    <source>
        <dbReference type="ARBA" id="ARBA00019015"/>
    </source>
</evidence>
<dbReference type="InterPro" id="IPR020013">
    <property type="entry name" value="Flagellar_FlgE/F/G"/>
</dbReference>
<dbReference type="AlphaFoldDB" id="A0AAN0XZ40"/>
<evidence type="ECO:0000259" key="9">
    <source>
        <dbReference type="Pfam" id="PF22692"/>
    </source>
</evidence>
<feature type="domain" description="Flagellar hook protein FlgE D2" evidence="8">
    <location>
        <begin position="155"/>
        <end position="276"/>
    </location>
</feature>
<keyword evidence="10" id="KW-0966">Cell projection</keyword>
<dbReference type="InterPro" id="IPR037058">
    <property type="entry name" value="Falgellar_hook_FlgE_sf"/>
</dbReference>
<dbReference type="InterPro" id="IPR053967">
    <property type="entry name" value="LlgE_F_G-like_D1"/>
</dbReference>